<sequence length="190" mass="21037">MRTLCDGCDCDPAAFFCPADAALCRACDQMVHMCDNLASRHIRLGLESPSDVARCGICEVSSGTLSPSDVTRCGICEVSSGVKRTHARFLLLRQRIQFPEKLHIFEATASQTTYQAEKSSEQTLSLPLILAGQRQNHKVLPVPKVAASSSGQTRKVKKMIDLNRKPRNRKPPQKIKVRSWCPKEMGLLQS</sequence>
<name>A0ACC0YQE5_9ROSI</name>
<dbReference type="Proteomes" id="UP001163603">
    <property type="component" value="Chromosome 5"/>
</dbReference>
<keyword evidence="2" id="KW-1185">Reference proteome</keyword>
<accession>A0ACC0YQE5</accession>
<evidence type="ECO:0000313" key="1">
    <source>
        <dbReference type="EMBL" id="KAJ0040430.1"/>
    </source>
</evidence>
<proteinExistence type="predicted"/>
<organism evidence="1 2">
    <name type="scientific">Pistacia integerrima</name>
    <dbReference type="NCBI Taxonomy" id="434235"/>
    <lineage>
        <taxon>Eukaryota</taxon>
        <taxon>Viridiplantae</taxon>
        <taxon>Streptophyta</taxon>
        <taxon>Embryophyta</taxon>
        <taxon>Tracheophyta</taxon>
        <taxon>Spermatophyta</taxon>
        <taxon>Magnoliopsida</taxon>
        <taxon>eudicotyledons</taxon>
        <taxon>Gunneridae</taxon>
        <taxon>Pentapetalae</taxon>
        <taxon>rosids</taxon>
        <taxon>malvids</taxon>
        <taxon>Sapindales</taxon>
        <taxon>Anacardiaceae</taxon>
        <taxon>Pistacia</taxon>
    </lineage>
</organism>
<protein>
    <submittedName>
        <fullName evidence="1">Uncharacterized protein</fullName>
    </submittedName>
</protein>
<evidence type="ECO:0000313" key="2">
    <source>
        <dbReference type="Proteomes" id="UP001163603"/>
    </source>
</evidence>
<reference evidence="2" key="1">
    <citation type="journal article" date="2023" name="G3 (Bethesda)">
        <title>Genome assembly and association tests identify interacting loci associated with vigor, precocity, and sex in interspecific pistachio rootstocks.</title>
        <authorList>
            <person name="Palmer W."/>
            <person name="Jacygrad E."/>
            <person name="Sagayaradj S."/>
            <person name="Cavanaugh K."/>
            <person name="Han R."/>
            <person name="Bertier L."/>
            <person name="Beede B."/>
            <person name="Kafkas S."/>
            <person name="Golino D."/>
            <person name="Preece J."/>
            <person name="Michelmore R."/>
        </authorList>
    </citation>
    <scope>NUCLEOTIDE SEQUENCE [LARGE SCALE GENOMIC DNA]</scope>
</reference>
<dbReference type="EMBL" id="CM047740">
    <property type="protein sequence ID" value="KAJ0040430.1"/>
    <property type="molecule type" value="Genomic_DNA"/>
</dbReference>
<comment type="caution">
    <text evidence="1">The sequence shown here is derived from an EMBL/GenBank/DDBJ whole genome shotgun (WGS) entry which is preliminary data.</text>
</comment>
<gene>
    <name evidence="1" type="ORF">Pint_28414</name>
</gene>